<dbReference type="PANTHER" id="PTHR47829:SF1">
    <property type="entry name" value="HAD FAMILY PHOSPHATASE"/>
    <property type="match status" value="1"/>
</dbReference>
<dbReference type="eggNOG" id="COG3173">
    <property type="taxonomic scope" value="Bacteria"/>
</dbReference>
<evidence type="ECO:0000259" key="1">
    <source>
        <dbReference type="Pfam" id="PF01636"/>
    </source>
</evidence>
<dbReference type="Pfam" id="PF01636">
    <property type="entry name" value="APH"/>
    <property type="match status" value="1"/>
</dbReference>
<protein>
    <submittedName>
        <fullName evidence="2">Aminoglycoside phosphotransferase</fullName>
    </submittedName>
</protein>
<dbReference type="SUPFAM" id="SSF56112">
    <property type="entry name" value="Protein kinase-like (PK-like)"/>
    <property type="match status" value="1"/>
</dbReference>
<dbReference type="Proteomes" id="UP000035065">
    <property type="component" value="Unassembled WGS sequence"/>
</dbReference>
<dbReference type="CDD" id="cd05154">
    <property type="entry name" value="ACAD10_11_N-like"/>
    <property type="match status" value="1"/>
</dbReference>
<dbReference type="AlphaFoldDB" id="F1YKG6"/>
<dbReference type="RefSeq" id="WP_009679541.1">
    <property type="nucleotide sequence ID" value="NZ_AEUD01000009.1"/>
</dbReference>
<dbReference type="Gene3D" id="3.30.200.20">
    <property type="entry name" value="Phosphorylase Kinase, domain 1"/>
    <property type="match status" value="1"/>
</dbReference>
<sequence length="352" mass="37204">MTENDGQEKHVASHPGLSGDDLRKLLAANEIDVAGELRIDLISGGGANLTFDVRDDRSHWVVRRPPMGGLTPSAHDMNREWNVTSALVQTGVPVPPTVAIDRDGEFIGAPCTVVEFVDGRVIRSVEDLAELSDAEVTASADALVRTLADLHAVDYEAVGLGDFGRPDGFAARQVKLWARQWGIVKTRELDDVDRLASALTERVPSQARNAIVHGDFRIDNTILAPNDPGTVAAVVDWEMAALGDPIADIALMCVYREPVFSSVLGFDAAWTSDRYPDADGLAQRYVEATGADLGDWPFYLGLANLKLGVIAEGITHRALAGGSSGAAGAERAAEATGAFVAAGLRALAASAG</sequence>
<reference evidence="2 3" key="1">
    <citation type="journal article" date="2011" name="J. Bacteriol.">
        <title>Draft Genome Sequence of Gordonia neofelifaecis NRRL B-59395, a Cholesterol-Degrading Actinomycete.</title>
        <authorList>
            <person name="Ge F."/>
            <person name="Li W."/>
            <person name="Chen G."/>
            <person name="Liu Y."/>
            <person name="Zhang G."/>
            <person name="Yong B."/>
            <person name="Wang Q."/>
            <person name="Wang N."/>
            <person name="Huang Z."/>
            <person name="Li W."/>
            <person name="Wang J."/>
            <person name="Wu C."/>
            <person name="Xie Q."/>
            <person name="Liu G."/>
        </authorList>
    </citation>
    <scope>NUCLEOTIDE SEQUENCE [LARGE SCALE GENOMIC DNA]</scope>
    <source>
        <strain evidence="2 3">NRRL B-59395</strain>
    </source>
</reference>
<feature type="domain" description="Aminoglycoside phosphotransferase" evidence="1">
    <location>
        <begin position="41"/>
        <end position="264"/>
    </location>
</feature>
<dbReference type="InterPro" id="IPR041726">
    <property type="entry name" value="ACAD10_11_N"/>
</dbReference>
<dbReference type="InterPro" id="IPR002575">
    <property type="entry name" value="Aminoglycoside_PTrfase"/>
</dbReference>
<accession>F1YKG6</accession>
<dbReference type="GO" id="GO:0016740">
    <property type="term" value="F:transferase activity"/>
    <property type="evidence" value="ECO:0007669"/>
    <property type="project" value="UniProtKB-KW"/>
</dbReference>
<organism evidence="2 3">
    <name type="scientific">Gordonia neofelifaecis NRRL B-59395</name>
    <dbReference type="NCBI Taxonomy" id="644548"/>
    <lineage>
        <taxon>Bacteria</taxon>
        <taxon>Bacillati</taxon>
        <taxon>Actinomycetota</taxon>
        <taxon>Actinomycetes</taxon>
        <taxon>Mycobacteriales</taxon>
        <taxon>Gordoniaceae</taxon>
        <taxon>Gordonia</taxon>
    </lineage>
</organism>
<dbReference type="InterPro" id="IPR011009">
    <property type="entry name" value="Kinase-like_dom_sf"/>
</dbReference>
<evidence type="ECO:0000313" key="3">
    <source>
        <dbReference type="Proteomes" id="UP000035065"/>
    </source>
</evidence>
<dbReference type="Gene3D" id="3.90.1200.10">
    <property type="match status" value="1"/>
</dbReference>
<dbReference type="InterPro" id="IPR052898">
    <property type="entry name" value="ACAD10-like"/>
</dbReference>
<comment type="caution">
    <text evidence="2">The sequence shown here is derived from an EMBL/GenBank/DDBJ whole genome shotgun (WGS) entry which is preliminary data.</text>
</comment>
<gene>
    <name evidence="2" type="ORF">SCNU_11615</name>
</gene>
<dbReference type="PANTHER" id="PTHR47829">
    <property type="entry name" value="HYDROLASE, PUTATIVE (AFU_ORTHOLOGUE AFUA_1G12880)-RELATED"/>
    <property type="match status" value="1"/>
</dbReference>
<proteinExistence type="predicted"/>
<keyword evidence="2" id="KW-0808">Transferase</keyword>
<evidence type="ECO:0000313" key="2">
    <source>
        <dbReference type="EMBL" id="EGD54852.1"/>
    </source>
</evidence>
<keyword evidence="3" id="KW-1185">Reference proteome</keyword>
<dbReference type="EMBL" id="AEUD01000009">
    <property type="protein sequence ID" value="EGD54852.1"/>
    <property type="molecule type" value="Genomic_DNA"/>
</dbReference>
<dbReference type="STRING" id="644548.SCNU_11615"/>
<name>F1YKG6_9ACTN</name>